<keyword evidence="6" id="KW-0677">Repeat</keyword>
<dbReference type="FunFam" id="3.40.30.10:FF:000030">
    <property type="entry name" value="Protein disulfide-isomerase"/>
    <property type="match status" value="1"/>
</dbReference>
<keyword evidence="7" id="KW-0256">Endoplasmic reticulum</keyword>
<dbReference type="PROSITE" id="PS51352">
    <property type="entry name" value="THIOREDOXIN_2"/>
    <property type="match status" value="2"/>
</dbReference>
<feature type="domain" description="Thioredoxin" evidence="12">
    <location>
        <begin position="286"/>
        <end position="430"/>
    </location>
</feature>
<evidence type="ECO:0000256" key="5">
    <source>
        <dbReference type="ARBA" id="ARBA00022729"/>
    </source>
</evidence>
<dbReference type="Ensembl" id="ENSUMAT00000026535.1">
    <property type="protein sequence ID" value="ENSUMAP00000022394.1"/>
    <property type="gene ID" value="ENSUMAG00000016360.1"/>
</dbReference>
<dbReference type="GO" id="GO:0003756">
    <property type="term" value="F:protein disulfide isomerase activity"/>
    <property type="evidence" value="ECO:0007669"/>
    <property type="project" value="UniProtKB-EC"/>
</dbReference>
<keyword evidence="9" id="KW-0413">Isomerase</keyword>
<proteinExistence type="inferred from homology"/>
<dbReference type="AlphaFoldDB" id="A0A452UN00"/>
<dbReference type="Pfam" id="PF00085">
    <property type="entry name" value="Thioredoxin"/>
    <property type="match status" value="2"/>
</dbReference>
<evidence type="ECO:0000256" key="3">
    <source>
        <dbReference type="ARBA" id="ARBA00006347"/>
    </source>
</evidence>
<evidence type="ECO:0000313" key="13">
    <source>
        <dbReference type="Ensembl" id="ENSUMAP00000022394"/>
    </source>
</evidence>
<feature type="compositionally biased region" description="Acidic residues" evidence="11">
    <location>
        <begin position="400"/>
        <end position="421"/>
    </location>
</feature>
<evidence type="ECO:0000259" key="12">
    <source>
        <dbReference type="PROSITE" id="PS51352"/>
    </source>
</evidence>
<comment type="subcellular location">
    <subcellularLocation>
        <location evidence="2">Endoplasmic reticulum lumen</location>
    </subcellularLocation>
</comment>
<evidence type="ECO:0000256" key="1">
    <source>
        <dbReference type="ARBA" id="ARBA00001182"/>
    </source>
</evidence>
<evidence type="ECO:0000256" key="2">
    <source>
        <dbReference type="ARBA" id="ARBA00004319"/>
    </source>
</evidence>
<dbReference type="CDD" id="cd02982">
    <property type="entry name" value="PDI_b'_family"/>
    <property type="match status" value="1"/>
</dbReference>
<organism evidence="13">
    <name type="scientific">Ursus maritimus</name>
    <name type="common">Polar bear</name>
    <name type="synonym">Thalarctos maritimus</name>
    <dbReference type="NCBI Taxonomy" id="29073"/>
    <lineage>
        <taxon>Eukaryota</taxon>
        <taxon>Metazoa</taxon>
        <taxon>Chordata</taxon>
        <taxon>Craniata</taxon>
        <taxon>Vertebrata</taxon>
        <taxon>Euteleostomi</taxon>
        <taxon>Mammalia</taxon>
        <taxon>Eutheria</taxon>
        <taxon>Laurasiatheria</taxon>
        <taxon>Carnivora</taxon>
        <taxon>Caniformia</taxon>
        <taxon>Ursidae</taxon>
        <taxon>Ursus</taxon>
    </lineage>
</organism>
<dbReference type="FunFam" id="3.40.30.10:FF:000042">
    <property type="entry name" value="protein disulfide-isomerase A2"/>
    <property type="match status" value="1"/>
</dbReference>
<comment type="similarity">
    <text evidence="3">Belongs to the protein disulfide isomerase family.</text>
</comment>
<dbReference type="Pfam" id="PF13848">
    <property type="entry name" value="Thioredoxin_6"/>
    <property type="match status" value="1"/>
</dbReference>
<sequence>MPQGQRGGLPQVRWDGLGQEEAVGLHRSRYHQGVAPSSAGPRQLWDAPWCGHCKALAPEYAKAAGKLKAEGSEIRLAKVDATEESDLAQQYGVRGYPTIKFFKNGDTAAPREYTGDVESDFAKQFLLAAEAIDDIPFGITSNSDVFSKYQLDKDGVVLFKKFDEGRNNFEGDVTKDKLLDFIKHNQLPLVIEFTEQTAPKIFGGEIKTHILLFLPKSVSDYDGKLSNFKKAAERFKGKILFIFIDSDHTDNQRILEFFGLKKEECPAVRLITLEEEMTKYKPESDELTAEKIEEFCHRFLEGKIKPHLMSQELPEDWDKQPVKVLVGKNFEEVAFDEKKNVFVEFYAPWCGHCKQLAPIWDKLGETYKDHENIVIVIDYNGERTLDGFKKFLESGGQDGAGDDDDLEDLEEAEEPDLEEEDGQKAVRDEL</sequence>
<dbReference type="PROSITE" id="PS00194">
    <property type="entry name" value="THIOREDOXIN_1"/>
    <property type="match status" value="1"/>
</dbReference>
<name>A0A452UN00_URSMA</name>
<evidence type="ECO:0000256" key="10">
    <source>
        <dbReference type="ARBA" id="ARBA00023284"/>
    </source>
</evidence>
<dbReference type="CDD" id="cd02961">
    <property type="entry name" value="PDI_a_family"/>
    <property type="match status" value="1"/>
</dbReference>
<feature type="region of interest" description="Disordered" evidence="11">
    <location>
        <begin position="392"/>
        <end position="430"/>
    </location>
</feature>
<dbReference type="InterPro" id="IPR017937">
    <property type="entry name" value="Thioredoxin_CS"/>
</dbReference>
<dbReference type="GeneTree" id="ENSGT00940000157351"/>
<dbReference type="CDD" id="cd02995">
    <property type="entry name" value="PDI_a_PDI_a'_C"/>
    <property type="match status" value="1"/>
</dbReference>
<evidence type="ECO:0000256" key="4">
    <source>
        <dbReference type="ARBA" id="ARBA00012723"/>
    </source>
</evidence>
<protein>
    <recommendedName>
        <fullName evidence="4">protein disulfide-isomerase</fullName>
        <ecNumber evidence="4">5.3.4.1</ecNumber>
    </recommendedName>
</protein>
<evidence type="ECO:0000256" key="11">
    <source>
        <dbReference type="SAM" id="MobiDB-lite"/>
    </source>
</evidence>
<dbReference type="Gene3D" id="3.40.30.10">
    <property type="entry name" value="Glutaredoxin"/>
    <property type="match status" value="4"/>
</dbReference>
<dbReference type="GO" id="GO:0009897">
    <property type="term" value="C:external side of plasma membrane"/>
    <property type="evidence" value="ECO:0007669"/>
    <property type="project" value="TreeGrafter"/>
</dbReference>
<dbReference type="SUPFAM" id="SSF52833">
    <property type="entry name" value="Thioredoxin-like"/>
    <property type="match status" value="4"/>
</dbReference>
<evidence type="ECO:0000256" key="9">
    <source>
        <dbReference type="ARBA" id="ARBA00023235"/>
    </source>
</evidence>
<dbReference type="InterPro" id="IPR013766">
    <property type="entry name" value="Thioredoxin_domain"/>
</dbReference>
<keyword evidence="8" id="KW-1015">Disulfide bond</keyword>
<feature type="domain" description="Thioredoxin" evidence="12">
    <location>
        <begin position="1"/>
        <end position="187"/>
    </location>
</feature>
<evidence type="ECO:0000256" key="7">
    <source>
        <dbReference type="ARBA" id="ARBA00022824"/>
    </source>
</evidence>
<evidence type="ECO:0000256" key="8">
    <source>
        <dbReference type="ARBA" id="ARBA00023157"/>
    </source>
</evidence>
<gene>
    <name evidence="13" type="primary">P4HB</name>
</gene>
<accession>A0A452UN00</accession>
<dbReference type="GO" id="GO:0034976">
    <property type="term" value="P:response to endoplasmic reticulum stress"/>
    <property type="evidence" value="ECO:0007669"/>
    <property type="project" value="TreeGrafter"/>
</dbReference>
<comment type="catalytic activity">
    <reaction evidence="1">
        <text>Catalyzes the rearrangement of -S-S- bonds in proteins.</text>
        <dbReference type="EC" id="5.3.4.1"/>
    </reaction>
</comment>
<evidence type="ECO:0000256" key="6">
    <source>
        <dbReference type="ARBA" id="ARBA00022737"/>
    </source>
</evidence>
<dbReference type="GO" id="GO:0006457">
    <property type="term" value="P:protein folding"/>
    <property type="evidence" value="ECO:0007669"/>
    <property type="project" value="TreeGrafter"/>
</dbReference>
<keyword evidence="10" id="KW-0676">Redox-active center</keyword>
<dbReference type="InterPro" id="IPR036249">
    <property type="entry name" value="Thioredoxin-like_sf"/>
</dbReference>
<reference evidence="13" key="1">
    <citation type="submission" date="2019-03" db="UniProtKB">
        <authorList>
            <consortium name="Ensembl"/>
        </authorList>
    </citation>
    <scope>IDENTIFICATION</scope>
</reference>
<dbReference type="EC" id="5.3.4.1" evidence="4"/>
<dbReference type="GO" id="GO:0005788">
    <property type="term" value="C:endoplasmic reticulum lumen"/>
    <property type="evidence" value="ECO:0007669"/>
    <property type="project" value="UniProtKB-SubCell"/>
</dbReference>
<dbReference type="PANTHER" id="PTHR18929:SF101">
    <property type="entry name" value="PROTEIN DISULFIDE-ISOMERASE"/>
    <property type="match status" value="1"/>
</dbReference>
<dbReference type="CDD" id="cd02981">
    <property type="entry name" value="PDI_b_family"/>
    <property type="match status" value="1"/>
</dbReference>
<keyword evidence="5" id="KW-0732">Signal</keyword>
<dbReference type="PANTHER" id="PTHR18929">
    <property type="entry name" value="PROTEIN DISULFIDE ISOMERASE"/>
    <property type="match status" value="1"/>
</dbReference>